<evidence type="ECO:0000256" key="1">
    <source>
        <dbReference type="SAM" id="MobiDB-lite"/>
    </source>
</evidence>
<reference evidence="3" key="1">
    <citation type="journal article" date="2022" name="Int. J. Mol. Sci.">
        <title>Draft Genome of Tanacetum Coccineum: Genomic Comparison of Closely Related Tanacetum-Family Plants.</title>
        <authorList>
            <person name="Yamashiro T."/>
            <person name="Shiraishi A."/>
            <person name="Nakayama K."/>
            <person name="Satake H."/>
        </authorList>
    </citation>
    <scope>NUCLEOTIDE SEQUENCE</scope>
</reference>
<feature type="compositionally biased region" description="Basic and acidic residues" evidence="1">
    <location>
        <begin position="55"/>
        <end position="67"/>
    </location>
</feature>
<dbReference type="PANTHER" id="PTHR34072:SF52">
    <property type="entry name" value="RIBONUCLEASE H"/>
    <property type="match status" value="1"/>
</dbReference>
<reference evidence="3" key="2">
    <citation type="submission" date="2022-01" db="EMBL/GenBank/DDBJ databases">
        <authorList>
            <person name="Yamashiro T."/>
            <person name="Shiraishi A."/>
            <person name="Satake H."/>
            <person name="Nakayama K."/>
        </authorList>
    </citation>
    <scope>NUCLEOTIDE SEQUENCE</scope>
</reference>
<sequence length="588" mass="66836">MQSYPKSIGLEVNDKEKVFAKEMVYLKSGSWKLNQLRKLSFEEVKEEFGEELLNKDQEAERSKRDEANDGLNPTKSLEREEENRELKRDDLTELYRIVMNRYGLDGPEDKLENIHFIAELTWILHLSGGQRTDLPSVKWLTDNVAKDDDTKCWPCNYRTTRRKDGWTIYRGRSGDQGNGRIDGQGGQVGGQGSEVNDGVDGVPDFSTIIAQQLQNLFSTIVAQVGDQGRNQGNGRNQNSDAVNDNIWGLGVDMSRCRNNQKVNYTAVLFIGKALTWFHELDRLVPHLVTPENKRIERYVYGLAPQIRGMVAAMELMTIQKAMQIVGTLTDEAIRNGSIKNNLKKRGNEGEPSKDRNRRDDNKRTRTRNTFATTTNSVRRENTGVNRPNQALAIDGGQGRGKNSNQASGRAFMLGAEEARQDPNIMTDGIHVDPSKIEAVKNWEAPRTPSEVRSFLGLARYYRRFIKNFSKIAKSLAILTQKCKTFDWDEEQERAFQTLKDKLCNAPVLAFPDGPEDFVVYCDASGLRLGCVLMQRGKVIAYVSRQLKIHEKNYTTHDLELSAVVFALKIWRHYLYGTKSVIYTNHKSL</sequence>
<dbReference type="PANTHER" id="PTHR34072">
    <property type="entry name" value="ENZYMATIC POLYPROTEIN-RELATED"/>
    <property type="match status" value="1"/>
</dbReference>
<proteinExistence type="predicted"/>
<feature type="region of interest" description="Disordered" evidence="1">
    <location>
        <begin position="168"/>
        <end position="191"/>
    </location>
</feature>
<dbReference type="SUPFAM" id="SSF56672">
    <property type="entry name" value="DNA/RNA polymerases"/>
    <property type="match status" value="1"/>
</dbReference>
<keyword evidence="3" id="KW-0695">RNA-directed DNA polymerase</keyword>
<feature type="region of interest" description="Disordered" evidence="1">
    <location>
        <begin position="336"/>
        <end position="373"/>
    </location>
</feature>
<dbReference type="Pfam" id="PF17919">
    <property type="entry name" value="RT_RNaseH_2"/>
    <property type="match status" value="1"/>
</dbReference>
<dbReference type="EMBL" id="BQNB010008815">
    <property type="protein sequence ID" value="GJS54648.1"/>
    <property type="molecule type" value="Genomic_DNA"/>
</dbReference>
<keyword evidence="3" id="KW-0808">Transferase</keyword>
<feature type="compositionally biased region" description="Gly residues" evidence="1">
    <location>
        <begin position="174"/>
        <end position="191"/>
    </location>
</feature>
<evidence type="ECO:0000313" key="4">
    <source>
        <dbReference type="Proteomes" id="UP001151760"/>
    </source>
</evidence>
<feature type="compositionally biased region" description="Basic and acidic residues" evidence="1">
    <location>
        <begin position="345"/>
        <end position="363"/>
    </location>
</feature>
<accession>A0ABQ4WP87</accession>
<dbReference type="InterPro" id="IPR043128">
    <property type="entry name" value="Rev_trsase/Diguanyl_cyclase"/>
</dbReference>
<protein>
    <submittedName>
        <fullName evidence="3">Reverse transcriptase domain-containing protein</fullName>
    </submittedName>
</protein>
<dbReference type="InterPro" id="IPR041577">
    <property type="entry name" value="RT_RNaseH_2"/>
</dbReference>
<evidence type="ECO:0000313" key="3">
    <source>
        <dbReference type="EMBL" id="GJS54648.1"/>
    </source>
</evidence>
<organism evidence="3 4">
    <name type="scientific">Tanacetum coccineum</name>
    <dbReference type="NCBI Taxonomy" id="301880"/>
    <lineage>
        <taxon>Eukaryota</taxon>
        <taxon>Viridiplantae</taxon>
        <taxon>Streptophyta</taxon>
        <taxon>Embryophyta</taxon>
        <taxon>Tracheophyta</taxon>
        <taxon>Spermatophyta</taxon>
        <taxon>Magnoliopsida</taxon>
        <taxon>eudicotyledons</taxon>
        <taxon>Gunneridae</taxon>
        <taxon>Pentapetalae</taxon>
        <taxon>asterids</taxon>
        <taxon>campanulids</taxon>
        <taxon>Asterales</taxon>
        <taxon>Asteraceae</taxon>
        <taxon>Asteroideae</taxon>
        <taxon>Anthemideae</taxon>
        <taxon>Anthemidinae</taxon>
        <taxon>Tanacetum</taxon>
    </lineage>
</organism>
<keyword evidence="3" id="KW-0548">Nucleotidyltransferase</keyword>
<dbReference type="GO" id="GO:0003964">
    <property type="term" value="F:RNA-directed DNA polymerase activity"/>
    <property type="evidence" value="ECO:0007669"/>
    <property type="project" value="UniProtKB-KW"/>
</dbReference>
<gene>
    <name evidence="3" type="ORF">Tco_0628010</name>
</gene>
<feature type="region of interest" description="Disordered" evidence="1">
    <location>
        <begin position="55"/>
        <end position="84"/>
    </location>
</feature>
<comment type="caution">
    <text evidence="3">The sequence shown here is derived from an EMBL/GenBank/DDBJ whole genome shotgun (WGS) entry which is preliminary data.</text>
</comment>
<name>A0ABQ4WP87_9ASTR</name>
<dbReference type="CDD" id="cd09274">
    <property type="entry name" value="RNase_HI_RT_Ty3"/>
    <property type="match status" value="1"/>
</dbReference>
<dbReference type="InterPro" id="IPR043502">
    <property type="entry name" value="DNA/RNA_pol_sf"/>
</dbReference>
<feature type="domain" description="Reverse transcriptase/retrotransposon-derived protein RNase H-like" evidence="2">
    <location>
        <begin position="487"/>
        <end position="580"/>
    </location>
</feature>
<evidence type="ECO:0000259" key="2">
    <source>
        <dbReference type="Pfam" id="PF17919"/>
    </source>
</evidence>
<keyword evidence="4" id="KW-1185">Reference proteome</keyword>
<dbReference type="Proteomes" id="UP001151760">
    <property type="component" value="Unassembled WGS sequence"/>
</dbReference>
<dbReference type="Gene3D" id="3.30.70.270">
    <property type="match status" value="1"/>
</dbReference>